<accession>A0A1G1V6C0</accession>
<dbReference type="AlphaFoldDB" id="A0A1G1V6C0"/>
<organism evidence="1 2">
    <name type="scientific">Candidatus Blackburnbacteria bacterium RIFCSPHIGHO2_12_FULL_41_13b</name>
    <dbReference type="NCBI Taxonomy" id="1797517"/>
    <lineage>
        <taxon>Bacteria</taxon>
        <taxon>Candidatus Blackburniibacteriota</taxon>
    </lineage>
</organism>
<protein>
    <recommendedName>
        <fullName evidence="3">Ribbon-helix-helix protein CopG domain-containing protein</fullName>
    </recommendedName>
</protein>
<dbReference type="STRING" id="1797517.A3F61_01965"/>
<name>A0A1G1V6C0_9BACT</name>
<dbReference type="Proteomes" id="UP000178272">
    <property type="component" value="Unassembled WGS sequence"/>
</dbReference>
<gene>
    <name evidence="1" type="ORF">A3F61_01965</name>
</gene>
<evidence type="ECO:0000313" key="2">
    <source>
        <dbReference type="Proteomes" id="UP000178272"/>
    </source>
</evidence>
<dbReference type="EMBL" id="MHCA01000047">
    <property type="protein sequence ID" value="OGY10936.1"/>
    <property type="molecule type" value="Genomic_DNA"/>
</dbReference>
<sequence length="82" mass="9830">MTMTRINITIPQDLARDLRKTIPARKRSQYITSALKEKLNKKRRLQRELVKSLKANYEFDKKIAEEWSVLDEEGWPKWEGKL</sequence>
<dbReference type="InterPro" id="IPR013321">
    <property type="entry name" value="Arc_rbn_hlx_hlx"/>
</dbReference>
<proteinExistence type="predicted"/>
<evidence type="ECO:0008006" key="3">
    <source>
        <dbReference type="Google" id="ProtNLM"/>
    </source>
</evidence>
<reference evidence="1 2" key="1">
    <citation type="journal article" date="2016" name="Nat. Commun.">
        <title>Thousands of microbial genomes shed light on interconnected biogeochemical processes in an aquifer system.</title>
        <authorList>
            <person name="Anantharaman K."/>
            <person name="Brown C.T."/>
            <person name="Hug L.A."/>
            <person name="Sharon I."/>
            <person name="Castelle C.J."/>
            <person name="Probst A.J."/>
            <person name="Thomas B.C."/>
            <person name="Singh A."/>
            <person name="Wilkins M.J."/>
            <person name="Karaoz U."/>
            <person name="Brodie E.L."/>
            <person name="Williams K.H."/>
            <person name="Hubbard S.S."/>
            <person name="Banfield J.F."/>
        </authorList>
    </citation>
    <scope>NUCLEOTIDE SEQUENCE [LARGE SCALE GENOMIC DNA]</scope>
</reference>
<comment type="caution">
    <text evidence="1">The sequence shown here is derived from an EMBL/GenBank/DDBJ whole genome shotgun (WGS) entry which is preliminary data.</text>
</comment>
<dbReference type="GO" id="GO:0006355">
    <property type="term" value="P:regulation of DNA-templated transcription"/>
    <property type="evidence" value="ECO:0007669"/>
    <property type="project" value="InterPro"/>
</dbReference>
<evidence type="ECO:0000313" key="1">
    <source>
        <dbReference type="EMBL" id="OGY10936.1"/>
    </source>
</evidence>
<dbReference type="Gene3D" id="1.10.1220.10">
    <property type="entry name" value="Met repressor-like"/>
    <property type="match status" value="1"/>
</dbReference>